<protein>
    <submittedName>
        <fullName evidence="6">Unannotated protein</fullName>
    </submittedName>
</protein>
<keyword evidence="3" id="KW-0560">Oxidoreductase</keyword>
<gene>
    <name evidence="6" type="ORF">UFOPK3402_01515</name>
</gene>
<dbReference type="InterPro" id="IPR036661">
    <property type="entry name" value="Luciferase-like_sf"/>
</dbReference>
<sequence>MTLFHWFLPSSGDGRNITDALDGKADVSIARPVSIKYLAEVAQAAENVGFVGALTPTGTGCDEAWILGSAVVQHTQRIKPIIAFRPSSIAPAWAAHTAATFQRMTDNRLIVNIVTGGNPTEQRALGDFLSHDQRYERTDEFLDIFNRCFDYEPFDYEGEHYKVEQASLLIPAERPPVYFGGASAPAVEIAAKHADCYLMWGEPRDQLIDRVARIRAAAKAHGRKVNPGIRLLIIARDTAEEAWAVADRLLESMDDTTLAQARDYFSKMDSVGQSRMTALIENASLTTKDLEIEPNLWAGPALVRDGAGTAVVGSYDEVAAKLADYIDIGFEEFILSGYPHLEEAYRVGEEVVPRVRRLRP</sequence>
<evidence type="ECO:0000256" key="2">
    <source>
        <dbReference type="ARBA" id="ARBA00022643"/>
    </source>
</evidence>
<dbReference type="AlphaFoldDB" id="A0A6J7EVE2"/>
<proteinExistence type="predicted"/>
<accession>A0A6J7EVE2</accession>
<dbReference type="InterPro" id="IPR011251">
    <property type="entry name" value="Luciferase-like_dom"/>
</dbReference>
<name>A0A6J7EVE2_9ZZZZ</name>
<dbReference type="Gene3D" id="3.20.20.30">
    <property type="entry name" value="Luciferase-like domain"/>
    <property type="match status" value="1"/>
</dbReference>
<dbReference type="Pfam" id="PF00296">
    <property type="entry name" value="Bac_luciferase"/>
    <property type="match status" value="1"/>
</dbReference>
<reference evidence="6" key="1">
    <citation type="submission" date="2020-05" db="EMBL/GenBank/DDBJ databases">
        <authorList>
            <person name="Chiriac C."/>
            <person name="Salcher M."/>
            <person name="Ghai R."/>
            <person name="Kavagutti S V."/>
        </authorList>
    </citation>
    <scope>NUCLEOTIDE SEQUENCE</scope>
</reference>
<dbReference type="EMBL" id="CAFBLS010000211">
    <property type="protein sequence ID" value="CAB4883363.1"/>
    <property type="molecule type" value="Genomic_DNA"/>
</dbReference>
<evidence type="ECO:0000313" key="6">
    <source>
        <dbReference type="EMBL" id="CAB4883363.1"/>
    </source>
</evidence>
<organism evidence="6">
    <name type="scientific">freshwater metagenome</name>
    <dbReference type="NCBI Taxonomy" id="449393"/>
    <lineage>
        <taxon>unclassified sequences</taxon>
        <taxon>metagenomes</taxon>
        <taxon>ecological metagenomes</taxon>
    </lineage>
</organism>
<feature type="domain" description="Luciferase-like" evidence="5">
    <location>
        <begin position="4"/>
        <end position="331"/>
    </location>
</feature>
<dbReference type="InterPro" id="IPR050172">
    <property type="entry name" value="SsuD_RutA_monooxygenase"/>
</dbReference>
<dbReference type="PANTHER" id="PTHR42847">
    <property type="entry name" value="ALKANESULFONATE MONOOXYGENASE"/>
    <property type="match status" value="1"/>
</dbReference>
<keyword evidence="2" id="KW-0288">FMN</keyword>
<dbReference type="PANTHER" id="PTHR42847:SF4">
    <property type="entry name" value="ALKANESULFONATE MONOOXYGENASE-RELATED"/>
    <property type="match status" value="1"/>
</dbReference>
<dbReference type="GO" id="GO:0046306">
    <property type="term" value="P:alkanesulfonate catabolic process"/>
    <property type="evidence" value="ECO:0007669"/>
    <property type="project" value="TreeGrafter"/>
</dbReference>
<dbReference type="CDD" id="cd01094">
    <property type="entry name" value="Alkanesulfonate_monoxygenase"/>
    <property type="match status" value="1"/>
</dbReference>
<dbReference type="SUPFAM" id="SSF51679">
    <property type="entry name" value="Bacterial luciferase-like"/>
    <property type="match status" value="1"/>
</dbReference>
<evidence type="ECO:0000259" key="5">
    <source>
        <dbReference type="Pfam" id="PF00296"/>
    </source>
</evidence>
<keyword evidence="4" id="KW-0503">Monooxygenase</keyword>
<evidence type="ECO:0000256" key="4">
    <source>
        <dbReference type="ARBA" id="ARBA00023033"/>
    </source>
</evidence>
<keyword evidence="1" id="KW-0285">Flavoprotein</keyword>
<dbReference type="GO" id="GO:0008726">
    <property type="term" value="F:alkanesulfonate monooxygenase activity"/>
    <property type="evidence" value="ECO:0007669"/>
    <property type="project" value="TreeGrafter"/>
</dbReference>
<evidence type="ECO:0000256" key="1">
    <source>
        <dbReference type="ARBA" id="ARBA00022630"/>
    </source>
</evidence>
<evidence type="ECO:0000256" key="3">
    <source>
        <dbReference type="ARBA" id="ARBA00023002"/>
    </source>
</evidence>